<dbReference type="GO" id="GO:0005743">
    <property type="term" value="C:mitochondrial inner membrane"/>
    <property type="evidence" value="ECO:0007669"/>
    <property type="project" value="UniProtKB-SubCell"/>
</dbReference>
<evidence type="ECO:0000256" key="13">
    <source>
        <dbReference type="SAM" id="MobiDB-lite"/>
    </source>
</evidence>
<reference evidence="14 15" key="1">
    <citation type="journal article" date="2020" name="Mol. Biol. Evol.">
        <title>Interspecific Gene Flow and the Evolution of Specialization in Black and White Rhinoceros.</title>
        <authorList>
            <person name="Moodley Y."/>
            <person name="Westbury M.V."/>
            <person name="Russo I.M."/>
            <person name="Gopalakrishnan S."/>
            <person name="Rakotoarivelo A."/>
            <person name="Olsen R.A."/>
            <person name="Prost S."/>
            <person name="Tunstall T."/>
            <person name="Ryder O.A."/>
            <person name="Dalen L."/>
            <person name="Bruford M.W."/>
        </authorList>
    </citation>
    <scope>NUCLEOTIDE SEQUENCE [LARGE SCALE GENOMIC DNA]</scope>
    <source>
        <strain evidence="14">SBR-YM</strain>
        <tissue evidence="14">Skin</tissue>
    </source>
</reference>
<evidence type="ECO:0000256" key="11">
    <source>
        <dbReference type="ARBA" id="ARBA00041986"/>
    </source>
</evidence>
<keyword evidence="5" id="KW-0999">Mitochondrion inner membrane</keyword>
<comment type="pathway">
    <text evidence="2">Energy metabolism; oxidative phosphorylation.</text>
</comment>
<evidence type="ECO:0000256" key="6">
    <source>
        <dbReference type="ARBA" id="ARBA00022989"/>
    </source>
</evidence>
<accession>A0A7J7F8I4</accession>
<comment type="similarity">
    <text evidence="3">Belongs to the cytochrome c oxidase VIIa family.</text>
</comment>
<evidence type="ECO:0000256" key="10">
    <source>
        <dbReference type="ARBA" id="ARBA00040382"/>
    </source>
</evidence>
<keyword evidence="7" id="KW-0560">Oxidoreductase</keyword>
<evidence type="ECO:0000256" key="12">
    <source>
        <dbReference type="ARBA" id="ARBA00049614"/>
    </source>
</evidence>
<evidence type="ECO:0000256" key="9">
    <source>
        <dbReference type="ARBA" id="ARBA00023136"/>
    </source>
</evidence>
<sequence length="205" mass="21627">MYSLVPLSSPLGPIEIPRSNRWVLQPFGAGEGLEHLLPEPIGRIRIWSPNLPGFPPPAGDRTVALRAWGVAWDSPGGEGTICPWAERGRDSGRRGGRRMRALRVSQALVRSFSSTARNRFENRVAEKQKLFQVGGGGGGARGGPGAAGSARSRVGEAGDIVYGAASTPSSSDAPHIQADNDLPVHLKGGVADNILYRVTMGLCLG</sequence>
<dbReference type="GO" id="GO:0006123">
    <property type="term" value="P:mitochondrial electron transport, cytochrome c to oxygen"/>
    <property type="evidence" value="ECO:0007669"/>
    <property type="project" value="InterPro"/>
</dbReference>
<feature type="non-terminal residue" evidence="14">
    <location>
        <position position="205"/>
    </location>
</feature>
<dbReference type="InterPro" id="IPR003177">
    <property type="entry name" value="Cytc_oxidase_su7a_met"/>
</dbReference>
<keyword evidence="6" id="KW-1133">Transmembrane helix</keyword>
<evidence type="ECO:0000313" key="15">
    <source>
        <dbReference type="Proteomes" id="UP000551758"/>
    </source>
</evidence>
<keyword evidence="4" id="KW-0812">Transmembrane</keyword>
<comment type="subcellular location">
    <subcellularLocation>
        <location evidence="1">Mitochondrion inner membrane</location>
        <topology evidence="1">Single-pass membrane protein</topology>
    </subcellularLocation>
</comment>
<dbReference type="SUPFAM" id="SSF81419">
    <property type="entry name" value="Mitochondrial cytochrome c oxidase subunit VIIa"/>
    <property type="match status" value="1"/>
</dbReference>
<dbReference type="GO" id="GO:0045277">
    <property type="term" value="C:respiratory chain complex IV"/>
    <property type="evidence" value="ECO:0007669"/>
    <property type="project" value="InterPro"/>
</dbReference>
<dbReference type="GO" id="GO:0016491">
    <property type="term" value="F:oxidoreductase activity"/>
    <property type="evidence" value="ECO:0007669"/>
    <property type="project" value="UniProtKB-KW"/>
</dbReference>
<evidence type="ECO:0000256" key="1">
    <source>
        <dbReference type="ARBA" id="ARBA00004434"/>
    </source>
</evidence>
<proteinExistence type="inferred from homology"/>
<evidence type="ECO:0000256" key="2">
    <source>
        <dbReference type="ARBA" id="ARBA00004673"/>
    </source>
</evidence>
<evidence type="ECO:0000256" key="5">
    <source>
        <dbReference type="ARBA" id="ARBA00022792"/>
    </source>
</evidence>
<dbReference type="GO" id="GO:0002082">
    <property type="term" value="P:regulation of oxidative phosphorylation"/>
    <property type="evidence" value="ECO:0007669"/>
    <property type="project" value="TreeGrafter"/>
</dbReference>
<dbReference type="AlphaFoldDB" id="A0A7J7F8I4"/>
<keyword evidence="9" id="KW-0472">Membrane</keyword>
<dbReference type="Gene3D" id="4.10.91.10">
    <property type="entry name" value="Cytochrome c oxidase, subunit VIIa"/>
    <property type="match status" value="1"/>
</dbReference>
<feature type="compositionally biased region" description="Gly residues" evidence="13">
    <location>
        <begin position="133"/>
        <end position="146"/>
    </location>
</feature>
<gene>
    <name evidence="14" type="ORF">HPG69_012531</name>
</gene>
<keyword evidence="15" id="KW-1185">Reference proteome</keyword>
<dbReference type="EMBL" id="JACDTQ010001023">
    <property type="protein sequence ID" value="KAF5924277.1"/>
    <property type="molecule type" value="Genomic_DNA"/>
</dbReference>
<dbReference type="PANTHER" id="PTHR10510">
    <property type="entry name" value="CYTOCHROME C OXIDASE POLYPEPTIDE 7A"/>
    <property type="match status" value="1"/>
</dbReference>
<evidence type="ECO:0000256" key="8">
    <source>
        <dbReference type="ARBA" id="ARBA00023128"/>
    </source>
</evidence>
<comment type="caution">
    <text evidence="14">The sequence shown here is derived from an EMBL/GenBank/DDBJ whole genome shotgun (WGS) entry which is preliminary data.</text>
</comment>
<comment type="function">
    <text evidence="12">Component of the mitochondrial respiratory complex IV (CIV, also named cytochrome c oxidase complex), the last enzyme in the mitochondrial electron transport chain which drives oxidative phosphorylation. The CIV complex is the component of the respiratory chain that catalyzes the reduction of oxygen to water. Acts as an assembly factor that specifically drives the homodimerization of CIV complexes, mediating the formation of mitochondrial respiratory supercomplexes (respirasomes) containing two CIV: supercomplxes with two molecules of CIV show improved activity. Despite being highly expressed in brown adipose tissue, not required for thermogenesis.</text>
</comment>
<keyword evidence="8" id="KW-0496">Mitochondrion</keyword>
<dbReference type="Proteomes" id="UP000551758">
    <property type="component" value="Unassembled WGS sequence"/>
</dbReference>
<feature type="region of interest" description="Disordered" evidence="13">
    <location>
        <begin position="133"/>
        <end position="152"/>
    </location>
</feature>
<evidence type="ECO:0000256" key="3">
    <source>
        <dbReference type="ARBA" id="ARBA00009331"/>
    </source>
</evidence>
<dbReference type="GO" id="GO:0097250">
    <property type="term" value="P:mitochondrial respirasome assembly"/>
    <property type="evidence" value="ECO:0007669"/>
    <property type="project" value="TreeGrafter"/>
</dbReference>
<dbReference type="PANTHER" id="PTHR10510:SF5">
    <property type="entry name" value="CYTOCHROME C OXIDASE SUBUNIT 7A1, MITOCHONDRIAL"/>
    <property type="match status" value="1"/>
</dbReference>
<evidence type="ECO:0000256" key="7">
    <source>
        <dbReference type="ARBA" id="ARBA00023002"/>
    </source>
</evidence>
<evidence type="ECO:0000256" key="4">
    <source>
        <dbReference type="ARBA" id="ARBA00022692"/>
    </source>
</evidence>
<protein>
    <recommendedName>
        <fullName evidence="10">Cytochrome c oxidase subunit 7A1, mitochondrial</fullName>
    </recommendedName>
    <alternativeName>
        <fullName evidence="11">Cytochrome c oxidase subunit VIIa-heart</fullName>
    </alternativeName>
</protein>
<name>A0A7J7F8I4_DICBM</name>
<organism evidence="14 15">
    <name type="scientific">Diceros bicornis minor</name>
    <name type="common">South-central black rhinoceros</name>
    <dbReference type="NCBI Taxonomy" id="77932"/>
    <lineage>
        <taxon>Eukaryota</taxon>
        <taxon>Metazoa</taxon>
        <taxon>Chordata</taxon>
        <taxon>Craniata</taxon>
        <taxon>Vertebrata</taxon>
        <taxon>Euteleostomi</taxon>
        <taxon>Mammalia</taxon>
        <taxon>Eutheria</taxon>
        <taxon>Laurasiatheria</taxon>
        <taxon>Perissodactyla</taxon>
        <taxon>Rhinocerotidae</taxon>
        <taxon>Diceros</taxon>
    </lineage>
</organism>
<evidence type="ECO:0000313" key="14">
    <source>
        <dbReference type="EMBL" id="KAF5924277.1"/>
    </source>
</evidence>
<dbReference type="InterPro" id="IPR036539">
    <property type="entry name" value="Cyt_c_oxidase_su7a_sf"/>
</dbReference>